<organism evidence="1">
    <name type="scientific">freshwater metagenome</name>
    <dbReference type="NCBI Taxonomy" id="449393"/>
    <lineage>
        <taxon>unclassified sequences</taxon>
        <taxon>metagenomes</taxon>
        <taxon>ecological metagenomes</taxon>
    </lineage>
</organism>
<dbReference type="EMBL" id="CAEZXM010000185">
    <property type="protein sequence ID" value="CAB4696914.1"/>
    <property type="molecule type" value="Genomic_DNA"/>
</dbReference>
<gene>
    <name evidence="1" type="ORF">UFOPK2366_01049</name>
    <name evidence="2" type="ORF">UFOPK2992_00094</name>
</gene>
<reference evidence="1" key="1">
    <citation type="submission" date="2020-05" db="EMBL/GenBank/DDBJ databases">
        <authorList>
            <person name="Chiriac C."/>
            <person name="Salcher M."/>
            <person name="Ghai R."/>
            <person name="Kavagutti S V."/>
        </authorList>
    </citation>
    <scope>NUCLEOTIDE SEQUENCE</scope>
</reference>
<dbReference type="EMBL" id="CAFAAI010000006">
    <property type="protein sequence ID" value="CAB4786416.1"/>
    <property type="molecule type" value="Genomic_DNA"/>
</dbReference>
<sequence>MRSQTVCAVALLSLASMSACRGDSDGVASTTIAALAPEERLPPNEPRTWELGVHCGAGFLSYKINGTWWRTAEAGNTRGWMPTEWPDASSTGGFTVVLEVNTAGDQLMVTHAARTVVYAPTEPTDADLCD</sequence>
<dbReference type="AlphaFoldDB" id="A0A6J6PL23"/>
<evidence type="ECO:0000313" key="2">
    <source>
        <dbReference type="EMBL" id="CAB4786416.1"/>
    </source>
</evidence>
<dbReference type="PROSITE" id="PS51257">
    <property type="entry name" value="PROKAR_LIPOPROTEIN"/>
    <property type="match status" value="1"/>
</dbReference>
<proteinExistence type="predicted"/>
<evidence type="ECO:0000313" key="1">
    <source>
        <dbReference type="EMBL" id="CAB4696914.1"/>
    </source>
</evidence>
<protein>
    <submittedName>
        <fullName evidence="1">Unannotated protein</fullName>
    </submittedName>
</protein>
<accession>A0A6J6PL23</accession>
<name>A0A6J6PL23_9ZZZZ</name>